<feature type="binding site" evidence="15">
    <location>
        <position position="69"/>
    </location>
    <ligand>
        <name>Zn(2+)</name>
        <dbReference type="ChEBI" id="CHEBI:29105"/>
        <note>catalytic</note>
    </ligand>
</feature>
<evidence type="ECO:0000256" key="4">
    <source>
        <dbReference type="ARBA" id="ARBA00022670"/>
    </source>
</evidence>
<evidence type="ECO:0000256" key="8">
    <source>
        <dbReference type="ARBA" id="ARBA00022833"/>
    </source>
</evidence>
<evidence type="ECO:0000256" key="9">
    <source>
        <dbReference type="ARBA" id="ARBA00023049"/>
    </source>
</evidence>
<evidence type="ECO:0000256" key="14">
    <source>
        <dbReference type="PROSITE-ProRule" id="PRU01005"/>
    </source>
</evidence>
<evidence type="ECO:0000256" key="15">
    <source>
        <dbReference type="PROSITE-ProRule" id="PRU01211"/>
    </source>
</evidence>
<feature type="binding site" evidence="15">
    <location>
        <position position="75"/>
    </location>
    <ligand>
        <name>Zn(2+)</name>
        <dbReference type="ChEBI" id="CHEBI:29105"/>
        <note>catalytic</note>
    </ligand>
</feature>
<dbReference type="GO" id="GO:0006508">
    <property type="term" value="P:proteolysis"/>
    <property type="evidence" value="ECO:0007669"/>
    <property type="project" value="UniProtKB-KW"/>
</dbReference>
<dbReference type="PROSITE" id="PS01180">
    <property type="entry name" value="CUB"/>
    <property type="match status" value="1"/>
</dbReference>
<dbReference type="GO" id="GO:0004222">
    <property type="term" value="F:metalloendopeptidase activity"/>
    <property type="evidence" value="ECO:0007669"/>
    <property type="project" value="UniProtKB-UniRule"/>
</dbReference>
<evidence type="ECO:0000313" key="21">
    <source>
        <dbReference type="Proteomes" id="UP000005237"/>
    </source>
</evidence>
<keyword evidence="5 15" id="KW-0479">Metal-binding</keyword>
<comment type="cofactor">
    <cofactor evidence="15 16">
        <name>Zn(2+)</name>
        <dbReference type="ChEBI" id="CHEBI:29105"/>
    </cofactor>
    <text evidence="15 16">Binds 1 zinc ion per subunit.</text>
</comment>
<dbReference type="CDD" id="cd04280">
    <property type="entry name" value="ZnMc_astacin_like"/>
    <property type="match status" value="1"/>
</dbReference>
<dbReference type="PROSITE" id="PS51864">
    <property type="entry name" value="ASTACIN"/>
    <property type="match status" value="1"/>
</dbReference>
<dbReference type="Pfam" id="PF01400">
    <property type="entry name" value="Astacin"/>
    <property type="match status" value="1"/>
</dbReference>
<keyword evidence="12" id="KW-0325">Glycoprotein</keyword>
<evidence type="ECO:0000256" key="1">
    <source>
        <dbReference type="ARBA" id="ARBA00002657"/>
    </source>
</evidence>
<dbReference type="PRINTS" id="PR00480">
    <property type="entry name" value="ASTACIN"/>
</dbReference>
<dbReference type="InterPro" id="IPR034035">
    <property type="entry name" value="Astacin-like_dom"/>
</dbReference>
<evidence type="ECO:0000259" key="18">
    <source>
        <dbReference type="PROSITE" id="PS51670"/>
    </source>
</evidence>
<dbReference type="Pfam" id="PF01549">
    <property type="entry name" value="ShK"/>
    <property type="match status" value="1"/>
</dbReference>
<protein>
    <recommendedName>
        <fullName evidence="13">Zinc metalloproteinase</fullName>
    </recommendedName>
</protein>
<dbReference type="SMART" id="SM00235">
    <property type="entry name" value="ZnMc"/>
    <property type="match status" value="1"/>
</dbReference>
<dbReference type="OMA" id="YGSFMHY"/>
<keyword evidence="8 15" id="KW-0862">Zinc</keyword>
<evidence type="ECO:0000259" key="19">
    <source>
        <dbReference type="PROSITE" id="PS51864"/>
    </source>
</evidence>
<accession>A0A8R1DQI6</accession>
<dbReference type="GO" id="GO:0018996">
    <property type="term" value="P:molting cycle, collagen and cuticulin-based cuticle"/>
    <property type="evidence" value="ECO:0007669"/>
    <property type="project" value="InterPro"/>
</dbReference>
<dbReference type="InterPro" id="IPR003582">
    <property type="entry name" value="ShKT_dom"/>
</dbReference>
<dbReference type="InterPro" id="IPR006026">
    <property type="entry name" value="Peptidase_Metallo"/>
</dbReference>
<evidence type="ECO:0000256" key="13">
    <source>
        <dbReference type="PIRNR" id="PIRNR036365"/>
    </source>
</evidence>
<dbReference type="InterPro" id="IPR017050">
    <property type="entry name" value="Metallopeptidase_nem"/>
</dbReference>
<comment type="subcellular location">
    <subcellularLocation>
        <location evidence="2 13">Secreted</location>
    </subcellularLocation>
</comment>
<dbReference type="AlphaFoldDB" id="A0A8R1DQI6"/>
<dbReference type="EnsemblMetazoa" id="CJA08139.1">
    <property type="protein sequence ID" value="CJA08139.1"/>
    <property type="gene ID" value="WBGene00127343"/>
</dbReference>
<dbReference type="Gene3D" id="3.40.390.10">
    <property type="entry name" value="Collagenase (Catalytic Domain)"/>
    <property type="match status" value="1"/>
</dbReference>
<dbReference type="PANTHER" id="PTHR10127:SF833">
    <property type="entry name" value="ZINC METALLOPROTEINASE NAS-32"/>
    <property type="match status" value="1"/>
</dbReference>
<evidence type="ECO:0000256" key="6">
    <source>
        <dbReference type="ARBA" id="ARBA00022729"/>
    </source>
</evidence>
<dbReference type="SUPFAM" id="SSF55486">
    <property type="entry name" value="Metalloproteases ('zincins'), catalytic domain"/>
    <property type="match status" value="1"/>
</dbReference>
<dbReference type="GO" id="GO:0008270">
    <property type="term" value="F:zinc ion binding"/>
    <property type="evidence" value="ECO:0007669"/>
    <property type="project" value="UniProtKB-UniRule"/>
</dbReference>
<evidence type="ECO:0000256" key="5">
    <source>
        <dbReference type="ARBA" id="ARBA00022723"/>
    </source>
</evidence>
<evidence type="ECO:0000256" key="11">
    <source>
        <dbReference type="ARBA" id="ARBA00023157"/>
    </source>
</evidence>
<sequence>MKDIALEAMKFLSDRTCITFSENKNATNRVKIFNGVGCYSSVGMIGGEQSLSLGSGCELVGTAAHELSHTLGVFHSQMRYDRDDYVTIDLTDVQESSKVNFVKFTRATSTNLVSYEYGSFMHYGGRSFVKSGGVDSIVPKESQMVYTMGGRIVTFLDIKMLNTHYSCSCETSLSCANGGYNNPANCSECLCPYGFGGVLCTEKANYECGSILTATNTWKQENYTFGDSSNSASARSNFTYCNHWIMAPLGKVIQFRIDSSYNTQCGYGCIFNGIEPKLKTDQTMTQTRYCCEEFNGEIMNSEVNPLPVFTYNRYYITKYTFSYRYVDVNTTVTCNDMSDKETCVALKKANDQGCSLYDTAQLKVMCAASMDLCGKPASSNCADRFASDECSTYKANGMCTSQSPLISEFSCAATCGFCADPV</sequence>
<feature type="binding site" evidence="15">
    <location>
        <position position="65"/>
    </location>
    <ligand>
        <name>Zn(2+)</name>
        <dbReference type="ChEBI" id="CHEBI:29105"/>
        <note>catalytic</note>
    </ligand>
</feature>
<keyword evidence="11" id="KW-1015">Disulfide bond</keyword>
<keyword evidence="4 15" id="KW-0645">Protease</keyword>
<dbReference type="InterPro" id="IPR024079">
    <property type="entry name" value="MetalloPept_cat_dom_sf"/>
</dbReference>
<evidence type="ECO:0000256" key="16">
    <source>
        <dbReference type="RuleBase" id="RU361183"/>
    </source>
</evidence>
<evidence type="ECO:0000256" key="7">
    <source>
        <dbReference type="ARBA" id="ARBA00022801"/>
    </source>
</evidence>
<evidence type="ECO:0000256" key="3">
    <source>
        <dbReference type="ARBA" id="ARBA00022525"/>
    </source>
</evidence>
<name>A0A8R1DQI6_CAEJA</name>
<reference evidence="20" key="2">
    <citation type="submission" date="2022-06" db="UniProtKB">
        <authorList>
            <consortium name="EnsemblMetazoa"/>
        </authorList>
    </citation>
    <scope>IDENTIFICATION</scope>
    <source>
        <strain evidence="20">DF5081</strain>
    </source>
</reference>
<feature type="domain" description="CUB" evidence="17">
    <location>
        <begin position="208"/>
        <end position="328"/>
    </location>
</feature>
<keyword evidence="7 15" id="KW-0378">Hydrolase</keyword>
<dbReference type="GO" id="GO:0005576">
    <property type="term" value="C:extracellular region"/>
    <property type="evidence" value="ECO:0007669"/>
    <property type="project" value="UniProtKB-SubCell"/>
</dbReference>
<dbReference type="PROSITE" id="PS51670">
    <property type="entry name" value="SHKT"/>
    <property type="match status" value="1"/>
</dbReference>
<dbReference type="InterPro" id="IPR001506">
    <property type="entry name" value="Peptidase_M12A"/>
</dbReference>
<keyword evidence="9 15" id="KW-0482">Metalloprotease</keyword>
<comment type="caution">
    <text evidence="14">Lacks conserved residue(s) required for the propagation of feature annotation.</text>
</comment>
<dbReference type="Proteomes" id="UP000005237">
    <property type="component" value="Unassembled WGS sequence"/>
</dbReference>
<organism evidence="20 21">
    <name type="scientific">Caenorhabditis japonica</name>
    <dbReference type="NCBI Taxonomy" id="281687"/>
    <lineage>
        <taxon>Eukaryota</taxon>
        <taxon>Metazoa</taxon>
        <taxon>Ecdysozoa</taxon>
        <taxon>Nematoda</taxon>
        <taxon>Chromadorea</taxon>
        <taxon>Rhabditida</taxon>
        <taxon>Rhabditina</taxon>
        <taxon>Rhabditomorpha</taxon>
        <taxon>Rhabditoidea</taxon>
        <taxon>Rhabditidae</taxon>
        <taxon>Peloderinae</taxon>
        <taxon>Caenorhabditis</taxon>
    </lineage>
</organism>
<evidence type="ECO:0000259" key="17">
    <source>
        <dbReference type="PROSITE" id="PS01180"/>
    </source>
</evidence>
<feature type="domain" description="ShKT" evidence="18">
    <location>
        <begin position="381"/>
        <end position="418"/>
    </location>
</feature>
<comment type="function">
    <text evidence="1">Metalloprotease.</text>
</comment>
<evidence type="ECO:0000256" key="10">
    <source>
        <dbReference type="ARBA" id="ARBA00023145"/>
    </source>
</evidence>
<dbReference type="Gene3D" id="1.10.10.1940">
    <property type="match status" value="1"/>
</dbReference>
<feature type="domain" description="Peptidase M12A" evidence="19">
    <location>
        <begin position="1"/>
        <end position="168"/>
    </location>
</feature>
<proteinExistence type="predicted"/>
<keyword evidence="21" id="KW-1185">Reference proteome</keyword>
<reference evidence="21" key="1">
    <citation type="submission" date="2010-08" db="EMBL/GenBank/DDBJ databases">
        <authorList>
            <consortium name="Caenorhabditis japonica Sequencing Consortium"/>
            <person name="Wilson R.K."/>
        </authorList>
    </citation>
    <scope>NUCLEOTIDE SEQUENCE [LARGE SCALE GENOMIC DNA]</scope>
    <source>
        <strain evidence="21">DF5081</strain>
    </source>
</reference>
<dbReference type="PIRSF" id="PIRSF036365">
    <property type="entry name" value="Astacin_nematoda"/>
    <property type="match status" value="1"/>
</dbReference>
<dbReference type="InterPro" id="IPR000859">
    <property type="entry name" value="CUB_dom"/>
</dbReference>
<dbReference type="PANTHER" id="PTHR10127">
    <property type="entry name" value="DISCOIDIN, CUB, EGF, LAMININ , AND ZINC METALLOPROTEASE DOMAIN CONTAINING"/>
    <property type="match status" value="1"/>
</dbReference>
<feature type="active site" evidence="15">
    <location>
        <position position="66"/>
    </location>
</feature>
<keyword evidence="6" id="KW-0732">Signal</keyword>
<keyword evidence="10" id="KW-0865">Zymogen</keyword>
<evidence type="ECO:0000256" key="12">
    <source>
        <dbReference type="ARBA" id="ARBA00023180"/>
    </source>
</evidence>
<keyword evidence="3 13" id="KW-0964">Secreted</keyword>
<evidence type="ECO:0000313" key="20">
    <source>
        <dbReference type="EnsemblMetazoa" id="CJA08139.1"/>
    </source>
</evidence>
<evidence type="ECO:0000256" key="2">
    <source>
        <dbReference type="ARBA" id="ARBA00004613"/>
    </source>
</evidence>